<organism evidence="4 5">
    <name type="scientific">Winogradskyella pelagia</name>
    <dbReference type="NCBI Taxonomy" id="2819984"/>
    <lineage>
        <taxon>Bacteria</taxon>
        <taxon>Pseudomonadati</taxon>
        <taxon>Bacteroidota</taxon>
        <taxon>Flavobacteriia</taxon>
        <taxon>Flavobacteriales</taxon>
        <taxon>Flavobacteriaceae</taxon>
        <taxon>Winogradskyella</taxon>
    </lineage>
</organism>
<dbReference type="InterPro" id="IPR050087">
    <property type="entry name" value="AON_synthase_class-II"/>
</dbReference>
<comment type="function">
    <text evidence="2">Catalyzes the cleavage of 2-amino-3-ketobutyrate to glycine and acetyl-CoA.</text>
</comment>
<feature type="binding site" evidence="2">
    <location>
        <position position="136"/>
    </location>
    <ligand>
        <name>substrate</name>
    </ligand>
</feature>
<dbReference type="PANTHER" id="PTHR13693">
    <property type="entry name" value="CLASS II AMINOTRANSFERASE/8-AMINO-7-OXONONANOATE SYNTHASE"/>
    <property type="match status" value="1"/>
</dbReference>
<dbReference type="SUPFAM" id="SSF53383">
    <property type="entry name" value="PLP-dependent transferases"/>
    <property type="match status" value="1"/>
</dbReference>
<feature type="binding site" evidence="2">
    <location>
        <position position="368"/>
    </location>
    <ligand>
        <name>substrate</name>
    </ligand>
</feature>
<sequence>MYGNIKTHLQSEIEAIKEAGLFKEERIITSPQGSEITLNTGQKVLNFCANNYLGLSAHPEVIKAAKDTLDSHGFGMSSVRFICGTQDIHKELEQKIADFYGTEDTILYAAAFDANGGVFEPLLTKEDAIISDSLNHASIIDGVRLCKAARYRYQNNDMADLEKQLQAANASGARYKLVVTDGVFSMDGLVAPLDKICDLAEKYDAMVMIDECHATGFIGETGIGTLEEKGVLGRIDIITGTLGKALGGAMGGYTTAKKEIIEILRQRSRPYLFSNSLAPTIVGASIKVFDMLKNDTSLRDKLELNTAYFKTGLKNAGFDIIDGDSAIVPVMLYDAKLSQNMANMLLEEGIYVIGFFYPVVPKDKARIRVQLSAAHSKEQLDKAISAFTKVGKTLGII</sequence>
<name>A0ABS3SXY6_9FLAO</name>
<comment type="pathway">
    <text evidence="2">Amino-acid degradation; L-threonine degradation via oxydo-reductase pathway; glycine from L-threonine: step 2/2.</text>
</comment>
<dbReference type="InterPro" id="IPR015421">
    <property type="entry name" value="PyrdxlP-dep_Trfase_major"/>
</dbReference>
<protein>
    <recommendedName>
        <fullName evidence="2">2-amino-3-ketobutyrate coenzyme A ligase</fullName>
        <shortName evidence="2">AKB ligase</shortName>
        <ecNumber evidence="2">2.3.1.29</ecNumber>
    </recommendedName>
    <alternativeName>
        <fullName evidence="2">Glycine acetyltransferase</fullName>
    </alternativeName>
</protein>
<dbReference type="InterPro" id="IPR015424">
    <property type="entry name" value="PyrdxlP-dep_Trfase"/>
</dbReference>
<keyword evidence="2 4" id="KW-0012">Acyltransferase</keyword>
<dbReference type="InterPro" id="IPR011282">
    <property type="entry name" value="2am3keto_CoA_ligase"/>
</dbReference>
<dbReference type="InterPro" id="IPR015422">
    <property type="entry name" value="PyrdxlP-dep_Trfase_small"/>
</dbReference>
<dbReference type="InterPro" id="IPR004839">
    <property type="entry name" value="Aminotransferase_I/II_large"/>
</dbReference>
<comment type="caution">
    <text evidence="2">Lacks conserved residue(s) required for the propagation of feature annotation.</text>
</comment>
<evidence type="ECO:0000256" key="2">
    <source>
        <dbReference type="HAMAP-Rule" id="MF_00985"/>
    </source>
</evidence>
<dbReference type="Pfam" id="PF00155">
    <property type="entry name" value="Aminotran_1_2"/>
    <property type="match status" value="1"/>
</dbReference>
<comment type="subunit">
    <text evidence="2">Homodimer.</text>
</comment>
<keyword evidence="1 2" id="KW-0808">Transferase</keyword>
<dbReference type="NCBIfam" id="TIGR01822">
    <property type="entry name" value="2am3keto_CoA"/>
    <property type="match status" value="1"/>
</dbReference>
<dbReference type="Gene3D" id="3.90.1150.10">
    <property type="entry name" value="Aspartate Aminotransferase, domain 1"/>
    <property type="match status" value="1"/>
</dbReference>
<evidence type="ECO:0000256" key="1">
    <source>
        <dbReference type="ARBA" id="ARBA00022679"/>
    </source>
</evidence>
<dbReference type="EC" id="2.3.1.29" evidence="2"/>
<comment type="caution">
    <text evidence="4">The sequence shown here is derived from an EMBL/GenBank/DDBJ whole genome shotgun (WGS) entry which is preliminary data.</text>
</comment>
<evidence type="ECO:0000313" key="4">
    <source>
        <dbReference type="EMBL" id="MBO3115334.1"/>
    </source>
</evidence>
<gene>
    <name evidence="2 4" type="primary">kbl</name>
    <name evidence="4" type="ORF">J4050_01165</name>
</gene>
<feature type="binding site" evidence="2">
    <location>
        <begin position="274"/>
        <end position="275"/>
    </location>
    <ligand>
        <name>pyridoxal 5'-phosphate</name>
        <dbReference type="ChEBI" id="CHEBI:597326"/>
        <note>ligand shared between dimeric partners</note>
    </ligand>
</feature>
<comment type="similarity">
    <text evidence="2">Belongs to the class-II pyridoxal-phosphate-dependent aminotransferase family.</text>
</comment>
<keyword evidence="5" id="KW-1185">Reference proteome</keyword>
<feature type="domain" description="Aminotransferase class I/classII large" evidence="3">
    <location>
        <begin position="43"/>
        <end position="387"/>
    </location>
</feature>
<dbReference type="RefSeq" id="WP_208152105.1">
    <property type="nucleotide sequence ID" value="NZ_JAGEVF010000001.1"/>
</dbReference>
<accession>A0ABS3SXY6</accession>
<keyword evidence="2" id="KW-0663">Pyridoxal phosphate</keyword>
<reference evidence="4 5" key="1">
    <citation type="submission" date="2021-03" db="EMBL/GenBank/DDBJ databases">
        <title>Winogradskyella sp. nov., isolated from costal sediment.</title>
        <authorList>
            <person name="Gao C."/>
        </authorList>
    </citation>
    <scope>NUCLEOTIDE SEQUENCE [LARGE SCALE GENOMIC DNA]</scope>
    <source>
        <strain evidence="4 5">DF17</strain>
    </source>
</reference>
<dbReference type="Gene3D" id="3.40.640.10">
    <property type="entry name" value="Type I PLP-dependent aspartate aminotransferase-like (Major domain)"/>
    <property type="match status" value="1"/>
</dbReference>
<dbReference type="HAMAP" id="MF_00985">
    <property type="entry name" value="2am3keto_CoA_ligase"/>
    <property type="match status" value="1"/>
</dbReference>
<evidence type="ECO:0000313" key="5">
    <source>
        <dbReference type="Proteomes" id="UP000676776"/>
    </source>
</evidence>
<evidence type="ECO:0000259" key="3">
    <source>
        <dbReference type="Pfam" id="PF00155"/>
    </source>
</evidence>
<comment type="catalytic activity">
    <reaction evidence="2">
        <text>glycine + acetyl-CoA = (2S)-2-amino-3-oxobutanoate + CoA</text>
        <dbReference type="Rhea" id="RHEA:20736"/>
        <dbReference type="ChEBI" id="CHEBI:57287"/>
        <dbReference type="ChEBI" id="CHEBI:57288"/>
        <dbReference type="ChEBI" id="CHEBI:57305"/>
        <dbReference type="ChEBI" id="CHEBI:78948"/>
        <dbReference type="EC" id="2.3.1.29"/>
    </reaction>
</comment>
<comment type="cofactor">
    <cofactor evidence="2">
        <name>pyridoxal 5'-phosphate</name>
        <dbReference type="ChEBI" id="CHEBI:597326"/>
    </cofactor>
    <text evidence="2">Binds 1 pyridoxal phosphate per subunit.</text>
</comment>
<feature type="binding site" description="in other chain" evidence="2">
    <location>
        <begin position="241"/>
        <end position="244"/>
    </location>
    <ligand>
        <name>pyridoxal 5'-phosphate</name>
        <dbReference type="ChEBI" id="CHEBI:597326"/>
        <note>ligand shared between dimeric partners</note>
    </ligand>
</feature>
<feature type="modified residue" description="N6-(pyridoxal phosphate)lysine" evidence="2">
    <location>
        <position position="244"/>
    </location>
</feature>
<dbReference type="NCBIfam" id="NF005394">
    <property type="entry name" value="PRK06939.1"/>
    <property type="match status" value="1"/>
</dbReference>
<dbReference type="PANTHER" id="PTHR13693:SF103">
    <property type="entry name" value="AMINOTRANSFERASE CLASS I_CLASSII DOMAIN-CONTAINING PROTEIN"/>
    <property type="match status" value="1"/>
</dbReference>
<dbReference type="CDD" id="cd06454">
    <property type="entry name" value="KBL_like"/>
    <property type="match status" value="1"/>
</dbReference>
<proteinExistence type="inferred from homology"/>
<feature type="binding site" description="in other chain" evidence="2">
    <location>
        <position position="185"/>
    </location>
    <ligand>
        <name>pyridoxal 5'-phosphate</name>
        <dbReference type="ChEBI" id="CHEBI:597326"/>
        <note>ligand shared between dimeric partners</note>
    </ligand>
</feature>
<dbReference type="Proteomes" id="UP000676776">
    <property type="component" value="Unassembled WGS sequence"/>
</dbReference>
<dbReference type="GO" id="GO:0008890">
    <property type="term" value="F:glycine C-acetyltransferase activity"/>
    <property type="evidence" value="ECO:0007669"/>
    <property type="project" value="UniProtKB-EC"/>
</dbReference>
<dbReference type="EMBL" id="JAGEVF010000001">
    <property type="protein sequence ID" value="MBO3115334.1"/>
    <property type="molecule type" value="Genomic_DNA"/>
</dbReference>